<dbReference type="InterPro" id="IPR008922">
    <property type="entry name" value="Di-copper_centre_dom_sf"/>
</dbReference>
<dbReference type="InterPro" id="IPR002227">
    <property type="entry name" value="Tyrosinase_Cu-bd"/>
</dbReference>
<evidence type="ECO:0000313" key="2">
    <source>
        <dbReference type="EMBL" id="CAD9464327.1"/>
    </source>
</evidence>
<dbReference type="SUPFAM" id="SSF48056">
    <property type="entry name" value="Di-copper centre-containing domain"/>
    <property type="match status" value="1"/>
</dbReference>
<dbReference type="Gene3D" id="1.10.1280.10">
    <property type="entry name" value="Di-copper center containing domain from catechol oxidase"/>
    <property type="match status" value="1"/>
</dbReference>
<dbReference type="EMBL" id="HBGS01049278">
    <property type="protein sequence ID" value="CAD9464327.1"/>
    <property type="molecule type" value="Transcribed_RNA"/>
</dbReference>
<reference evidence="2" key="1">
    <citation type="submission" date="2021-01" db="EMBL/GenBank/DDBJ databases">
        <authorList>
            <person name="Corre E."/>
            <person name="Pelletier E."/>
            <person name="Niang G."/>
            <person name="Scheremetjew M."/>
            <person name="Finn R."/>
            <person name="Kale V."/>
            <person name="Holt S."/>
            <person name="Cochrane G."/>
            <person name="Meng A."/>
            <person name="Brown T."/>
            <person name="Cohen L."/>
        </authorList>
    </citation>
    <scope>NUCLEOTIDE SEQUENCE</scope>
    <source>
        <strain evidence="2">CCMP1381</strain>
    </source>
</reference>
<feature type="domain" description="Tyrosinase copper-binding" evidence="1">
    <location>
        <begin position="232"/>
        <end position="414"/>
    </location>
</feature>
<evidence type="ECO:0000259" key="1">
    <source>
        <dbReference type="Pfam" id="PF00264"/>
    </source>
</evidence>
<accession>A0A7S2DUP4</accession>
<protein>
    <recommendedName>
        <fullName evidence="1">Tyrosinase copper-binding domain-containing protein</fullName>
    </recommendedName>
</protein>
<proteinExistence type="predicted"/>
<gene>
    <name evidence="2" type="ORF">DSPE1174_LOCUS25654</name>
</gene>
<name>A0A7S2DUP4_9STRA</name>
<sequence>MSSFLEAQKSIDESSQLLANAPSPVSSSKKWLTMPRGIIILLTIGMASLAPRVKDSFRSSSSSLQATNGRSQVQFSVHNEYTSVFGPAGSDYPWLQETGRFLVEPNRVSNLAVQGNPDGHDVTWAISQLNEISEQWEPDITIKGTQVNITFPAVGHYKITVQKLSVEDATLISAVSGELICRYVRRELRALNDHEREQFFASVQIMMDHNSSLGQAKYGSRYRPLDFFSLKHLALAADRKSDKMHDGMGFLTNHLALSSEFEDALQAIYPNLALPYWDFTIDSYEVNVTHNGNWDSLWEGIVWSPQWFGLANPDNHTVTEGRWAWSKVSNAKDLNSSVHNAYGYMRAPWNVNKSPYVTRGHQLCGASAFDFDGFPTCDTHLKYVDETFTTWYDWVWGASYAPHGPVHVVIGGTQNCADDYDALLDTIGEVSMSQLKTASFYSLKSAWRVHIVECPDYCASDTPQKECSCHCPGIDDLAADKKVFKDLLLGLNLGTIIDLNAYDHDVVVKMLKMLCTTGTIPGDQLEAASPVDITFWPIHPTIERLFQWKKLQADFESELWSSSIGGTTKYCQLGGCEGHHGYDILPYEIQVKNSDSGIFEYNQLSNAELLAAANPSLGMMPYIYDNFEWKHCSELGVKMRLKDAR</sequence>
<dbReference type="Pfam" id="PF00264">
    <property type="entry name" value="Tyrosinase"/>
    <property type="match status" value="1"/>
</dbReference>
<dbReference type="GO" id="GO:0016491">
    <property type="term" value="F:oxidoreductase activity"/>
    <property type="evidence" value="ECO:0007669"/>
    <property type="project" value="InterPro"/>
</dbReference>
<dbReference type="AlphaFoldDB" id="A0A7S2DUP4"/>
<organism evidence="2">
    <name type="scientific">Octactis speculum</name>
    <dbReference type="NCBI Taxonomy" id="3111310"/>
    <lineage>
        <taxon>Eukaryota</taxon>
        <taxon>Sar</taxon>
        <taxon>Stramenopiles</taxon>
        <taxon>Ochrophyta</taxon>
        <taxon>Dictyochophyceae</taxon>
        <taxon>Dictyochales</taxon>
        <taxon>Dictyochaceae</taxon>
        <taxon>Octactis</taxon>
    </lineage>
</organism>